<evidence type="ECO:0000259" key="1">
    <source>
        <dbReference type="Pfam" id="PF17171"/>
    </source>
</evidence>
<sequence>MITLYAAGPAYGLPEGSPYVTKTEIHLMMAGLAYQKVPAHPETSPKGQLPWIDDDGVKVADSTFIRAYLERSYGVDLDAGLTRAERAQAWAIERMVENQLGWANCYFRFFDFDNFEKGPARWFDGAPEAMRQDLKAGLLDAVETNLKAVGVARHSPDEIVELASWSLTALSELLGDKAFMMGERPTSVDAIVFGVLAQILTPFFDSPIRRRAEGFCNLVAYAERMLATFYPAFAAEMGAQTLKAA</sequence>
<dbReference type="SUPFAM" id="SSF47616">
    <property type="entry name" value="GST C-terminal domain-like"/>
    <property type="match status" value="1"/>
</dbReference>
<dbReference type="SFLD" id="SFLDS00019">
    <property type="entry name" value="Glutathione_Transferase_(cytos"/>
    <property type="match status" value="1"/>
</dbReference>
<dbReference type="PANTHER" id="PTHR12289:SF41">
    <property type="entry name" value="FAILED AXON CONNECTIONS-RELATED"/>
    <property type="match status" value="1"/>
</dbReference>
<dbReference type="InterPro" id="IPR050931">
    <property type="entry name" value="Mito_Protein_Transport_Metaxin"/>
</dbReference>
<gene>
    <name evidence="3" type="ORF">C1707_23345</name>
    <name evidence="4" type="ORF">CFHF_01990</name>
</gene>
<keyword evidence="4" id="KW-0808">Transferase</keyword>
<dbReference type="InterPro" id="IPR040079">
    <property type="entry name" value="Glutathione_S-Trfase"/>
</dbReference>
<dbReference type="SFLD" id="SFLDG01180">
    <property type="entry name" value="SUF1"/>
    <property type="match status" value="1"/>
</dbReference>
<proteinExistence type="predicted"/>
<protein>
    <submittedName>
        <fullName evidence="4">Glutathione S-transferase</fullName>
    </submittedName>
</protein>
<dbReference type="Pfam" id="PF17171">
    <property type="entry name" value="GST_C_6"/>
    <property type="match status" value="1"/>
</dbReference>
<dbReference type="RefSeq" id="WP_101711360.1">
    <property type="nucleotide sequence ID" value="NZ_CP026100.1"/>
</dbReference>
<feature type="domain" description="Metaxin glutathione S-transferase" evidence="1">
    <location>
        <begin position="166"/>
        <end position="225"/>
    </location>
</feature>
<dbReference type="InterPro" id="IPR036249">
    <property type="entry name" value="Thioredoxin-like_sf"/>
</dbReference>
<dbReference type="EMBL" id="PJRQ01000006">
    <property type="protein sequence ID" value="PLR20522.1"/>
    <property type="molecule type" value="Genomic_DNA"/>
</dbReference>
<dbReference type="AlphaFoldDB" id="A0A2N5D3C0"/>
<reference evidence="3 6" key="2">
    <citation type="submission" date="2018-01" db="EMBL/GenBank/DDBJ databases">
        <title>Complete genome sequence of Caulobacter flavus RHGG3.</title>
        <authorList>
            <person name="Yang E."/>
        </authorList>
    </citation>
    <scope>NUCLEOTIDE SEQUENCE [LARGE SCALE GENOMIC DNA]</scope>
    <source>
        <strain evidence="3 6">RHGG3</strain>
    </source>
</reference>
<evidence type="ECO:0000259" key="2">
    <source>
        <dbReference type="Pfam" id="PF17172"/>
    </source>
</evidence>
<dbReference type="EMBL" id="CP026100">
    <property type="protein sequence ID" value="AYV48954.1"/>
    <property type="molecule type" value="Genomic_DNA"/>
</dbReference>
<accession>A0A2N5D3C0</accession>
<dbReference type="SUPFAM" id="SSF52833">
    <property type="entry name" value="Thioredoxin-like"/>
    <property type="match status" value="1"/>
</dbReference>
<dbReference type="PANTHER" id="PTHR12289">
    <property type="entry name" value="METAXIN RELATED"/>
    <property type="match status" value="1"/>
</dbReference>
<dbReference type="InterPro" id="IPR026928">
    <property type="entry name" value="FAX/IsoI-like"/>
</dbReference>
<dbReference type="InterPro" id="IPR036282">
    <property type="entry name" value="Glutathione-S-Trfase_C_sf"/>
</dbReference>
<name>A0A2N5D3C0_9CAUL</name>
<dbReference type="GO" id="GO:0016740">
    <property type="term" value="F:transferase activity"/>
    <property type="evidence" value="ECO:0007669"/>
    <property type="project" value="UniProtKB-KW"/>
</dbReference>
<dbReference type="Gene3D" id="1.20.1050.10">
    <property type="match status" value="1"/>
</dbReference>
<keyword evidence="6" id="KW-1185">Reference proteome</keyword>
<dbReference type="Gene3D" id="3.40.30.10">
    <property type="entry name" value="Glutaredoxin"/>
    <property type="match status" value="1"/>
</dbReference>
<dbReference type="OrthoDB" id="7664269at2"/>
<dbReference type="InterPro" id="IPR012336">
    <property type="entry name" value="Thioredoxin-like_fold"/>
</dbReference>
<evidence type="ECO:0000313" key="6">
    <source>
        <dbReference type="Proteomes" id="UP000281192"/>
    </source>
</evidence>
<dbReference type="InterPro" id="IPR033468">
    <property type="entry name" value="Metaxin_GST"/>
</dbReference>
<evidence type="ECO:0000313" key="4">
    <source>
        <dbReference type="EMBL" id="PLR20522.1"/>
    </source>
</evidence>
<dbReference type="KEGG" id="cfh:C1707_23345"/>
<dbReference type="Proteomes" id="UP000281192">
    <property type="component" value="Chromosome"/>
</dbReference>
<dbReference type="Pfam" id="PF17172">
    <property type="entry name" value="GST_N_4"/>
    <property type="match status" value="1"/>
</dbReference>
<reference evidence="4 5" key="1">
    <citation type="submission" date="2017-12" db="EMBL/GenBank/DDBJ databases">
        <title>The genome sequence of Caulobacter flavus CGMCC1 15093.</title>
        <authorList>
            <person name="Gao J."/>
            <person name="Mao X."/>
            <person name="Sun J."/>
        </authorList>
    </citation>
    <scope>NUCLEOTIDE SEQUENCE [LARGE SCALE GENOMIC DNA]</scope>
    <source>
        <strain evidence="4 5">CGMCC1 15093</strain>
    </source>
</reference>
<dbReference type="CDD" id="cd03193">
    <property type="entry name" value="GST_C_Metaxin"/>
    <property type="match status" value="1"/>
</dbReference>
<evidence type="ECO:0000313" key="3">
    <source>
        <dbReference type="EMBL" id="AYV48954.1"/>
    </source>
</evidence>
<feature type="domain" description="Thioredoxin-like fold" evidence="2">
    <location>
        <begin position="18"/>
        <end position="114"/>
    </location>
</feature>
<organism evidence="4 5">
    <name type="scientific">Caulobacter flavus</name>
    <dbReference type="NCBI Taxonomy" id="1679497"/>
    <lineage>
        <taxon>Bacteria</taxon>
        <taxon>Pseudomonadati</taxon>
        <taxon>Pseudomonadota</taxon>
        <taxon>Alphaproteobacteria</taxon>
        <taxon>Caulobacterales</taxon>
        <taxon>Caulobacteraceae</taxon>
        <taxon>Caulobacter</taxon>
    </lineage>
</organism>
<evidence type="ECO:0000313" key="5">
    <source>
        <dbReference type="Proteomes" id="UP000234483"/>
    </source>
</evidence>
<dbReference type="SFLD" id="SFLDG01200">
    <property type="entry name" value="SUF1.1"/>
    <property type="match status" value="1"/>
</dbReference>
<dbReference type="Proteomes" id="UP000234483">
    <property type="component" value="Unassembled WGS sequence"/>
</dbReference>